<evidence type="ECO:0000313" key="3">
    <source>
        <dbReference type="Proteomes" id="UP000237921"/>
    </source>
</evidence>
<organism evidence="2 3">
    <name type="scientific">Acinetobacter nosocomialis</name>
    <dbReference type="NCBI Taxonomy" id="106654"/>
    <lineage>
        <taxon>Bacteria</taxon>
        <taxon>Pseudomonadati</taxon>
        <taxon>Pseudomonadota</taxon>
        <taxon>Gammaproteobacteria</taxon>
        <taxon>Moraxellales</taxon>
        <taxon>Moraxellaceae</taxon>
        <taxon>Acinetobacter</taxon>
        <taxon>Acinetobacter calcoaceticus/baumannii complex</taxon>
    </lineage>
</organism>
<dbReference type="EMBL" id="CP014019">
    <property type="protein sequence ID" value="AVF45775.1"/>
    <property type="molecule type" value="Genomic_DNA"/>
</dbReference>
<evidence type="ECO:0000313" key="2">
    <source>
        <dbReference type="EMBL" id="AVF45775.1"/>
    </source>
</evidence>
<accession>A0A2L1VKT6</accession>
<protein>
    <submittedName>
        <fullName evidence="2">Uncharacterized protein</fullName>
    </submittedName>
</protein>
<sequence>MRKLVSIIILLSIAWLAKLSYDMWQISRTVPELQQSLLQSEQQYANLNDQLVALKRQTQTQSSSDVQTVSLTNHEIIHTGITPTVVIKQKLDLIQFAIDQQQFIYAVDHLTQLQQSLPQYEIAPALQHSLNQAIEQDKQAIQQYVIAQNQRHQLIDDLLQTIDKNIQQALAQPKLEMDQSEAVSWWKKWFRIEKVETPSINLMNRSVVFKEVQLRLLIAEQALNQGKMAEYQNELQSVMQKLNELPDATSQQLKNRIAKVAHLSIVPVPKLSTLGLLGS</sequence>
<reference evidence="3" key="1">
    <citation type="submission" date="2017-12" db="EMBL/GenBank/DDBJ databases">
        <title>FDA dAtabase for Regulatory Grade micrObial Sequences (FDA-ARGOS): Supporting development and validation of Infectious Disease Dx tests.</title>
        <authorList>
            <person name="Hoffmann M."/>
            <person name="Allard M."/>
            <person name="Evans P."/>
            <person name="Brown E."/>
            <person name="Tallon L."/>
            <person name="Sadzewicz L."/>
            <person name="Sengamalay N."/>
            <person name="Ott S."/>
            <person name="Godinez A."/>
            <person name="Nagaraj S."/>
            <person name="Vavikolanu K."/>
            <person name="Aluvathingal J."/>
            <person name="Nadendla S."/>
            <person name="Sichtig H."/>
        </authorList>
    </citation>
    <scope>NUCLEOTIDE SEQUENCE [LARGE SCALE GENOMIC DNA]</scope>
    <source>
        <strain evidence="3">FDAARGOS_129</strain>
    </source>
</reference>
<evidence type="ECO:0000256" key="1">
    <source>
        <dbReference type="SAM" id="Coils"/>
    </source>
</evidence>
<dbReference type="AlphaFoldDB" id="A0A2L1VKT6"/>
<keyword evidence="1" id="KW-0175">Coiled coil</keyword>
<name>A0A2L1VKT6_ACINO</name>
<feature type="coiled-coil region" evidence="1">
    <location>
        <begin position="30"/>
        <end position="57"/>
    </location>
</feature>
<proteinExistence type="predicted"/>
<dbReference type="RefSeq" id="WP_104919126.1">
    <property type="nucleotide sequence ID" value="NZ_BKYR01000009.1"/>
</dbReference>
<dbReference type="Proteomes" id="UP000237921">
    <property type="component" value="Chromosome"/>
</dbReference>
<gene>
    <name evidence="2" type="ORF">AL533_16115</name>
</gene>